<evidence type="ECO:0000256" key="2">
    <source>
        <dbReference type="ARBA" id="ARBA00023004"/>
    </source>
</evidence>
<dbReference type="PROSITE" id="PS51379">
    <property type="entry name" value="4FE4S_FER_2"/>
    <property type="match status" value="2"/>
</dbReference>
<dbReference type="SUPFAM" id="SSF46548">
    <property type="entry name" value="alpha-helical ferredoxin"/>
    <property type="match status" value="1"/>
</dbReference>
<dbReference type="InterPro" id="IPR017900">
    <property type="entry name" value="4Fe4S_Fe_S_CS"/>
</dbReference>
<dbReference type="EMBL" id="LJNI01000134">
    <property type="protein sequence ID" value="KPJ71193.1"/>
    <property type="molecule type" value="Genomic_DNA"/>
</dbReference>
<evidence type="ECO:0000256" key="1">
    <source>
        <dbReference type="ARBA" id="ARBA00022723"/>
    </source>
</evidence>
<dbReference type="InterPro" id="IPR017896">
    <property type="entry name" value="4Fe4S_Fe-S-bd"/>
</dbReference>
<gene>
    <name evidence="5" type="ORF">AMJ52_08860</name>
</gene>
<dbReference type="GO" id="GO:0051536">
    <property type="term" value="F:iron-sulfur cluster binding"/>
    <property type="evidence" value="ECO:0007669"/>
    <property type="project" value="UniProtKB-KW"/>
</dbReference>
<name>A0A0S7YAF8_UNCT6</name>
<evidence type="ECO:0000259" key="4">
    <source>
        <dbReference type="PROSITE" id="PS51379"/>
    </source>
</evidence>
<organism evidence="5 6">
    <name type="scientific">candidate division TA06 bacterium DG_78</name>
    <dbReference type="NCBI Taxonomy" id="1703772"/>
    <lineage>
        <taxon>Bacteria</taxon>
        <taxon>Bacteria division TA06</taxon>
    </lineage>
</organism>
<dbReference type="GO" id="GO:0046872">
    <property type="term" value="F:metal ion binding"/>
    <property type="evidence" value="ECO:0007669"/>
    <property type="project" value="UniProtKB-KW"/>
</dbReference>
<comment type="caution">
    <text evidence="5">The sequence shown here is derived from an EMBL/GenBank/DDBJ whole genome shotgun (WGS) entry which is preliminary data.</text>
</comment>
<evidence type="ECO:0000313" key="5">
    <source>
        <dbReference type="EMBL" id="KPJ71193.1"/>
    </source>
</evidence>
<keyword evidence="1" id="KW-0479">Metal-binding</keyword>
<dbReference type="PANTHER" id="PTHR43255:SF2">
    <property type="entry name" value="HETERODISULFIDE REDUCTASE RELATED PROTEIN"/>
    <property type="match status" value="1"/>
</dbReference>
<accession>A0A0S7YAF8</accession>
<evidence type="ECO:0000256" key="3">
    <source>
        <dbReference type="ARBA" id="ARBA00023014"/>
    </source>
</evidence>
<keyword evidence="3" id="KW-0411">Iron-sulfur</keyword>
<proteinExistence type="predicted"/>
<dbReference type="Proteomes" id="UP000051012">
    <property type="component" value="Unassembled WGS sequence"/>
</dbReference>
<dbReference type="GO" id="GO:0005886">
    <property type="term" value="C:plasma membrane"/>
    <property type="evidence" value="ECO:0007669"/>
    <property type="project" value="TreeGrafter"/>
</dbReference>
<dbReference type="Gene3D" id="1.10.1060.10">
    <property type="entry name" value="Alpha-helical ferredoxin"/>
    <property type="match status" value="1"/>
</dbReference>
<dbReference type="PROSITE" id="PS00198">
    <property type="entry name" value="4FE4S_FER_1"/>
    <property type="match status" value="1"/>
</dbReference>
<keyword evidence="2" id="KW-0408">Iron</keyword>
<feature type="domain" description="4Fe-4S ferredoxin-type" evidence="4">
    <location>
        <begin position="70"/>
        <end position="98"/>
    </location>
</feature>
<dbReference type="InterPro" id="IPR051460">
    <property type="entry name" value="HdrC_iron-sulfur_subunit"/>
</dbReference>
<dbReference type="PATRIC" id="fig|1703772.3.peg.897"/>
<dbReference type="Pfam" id="PF13183">
    <property type="entry name" value="Fer4_8"/>
    <property type="match status" value="1"/>
</dbReference>
<dbReference type="AlphaFoldDB" id="A0A0S7YAF8"/>
<evidence type="ECO:0000313" key="6">
    <source>
        <dbReference type="Proteomes" id="UP000051012"/>
    </source>
</evidence>
<dbReference type="PANTHER" id="PTHR43255">
    <property type="entry name" value="IRON-SULFUR-BINDING OXIDOREDUCTASE FADF-RELATED-RELATED"/>
    <property type="match status" value="1"/>
</dbReference>
<dbReference type="InterPro" id="IPR009051">
    <property type="entry name" value="Helical_ferredxn"/>
</dbReference>
<protein>
    <recommendedName>
        <fullName evidence="4">4Fe-4S ferredoxin-type domain-containing protein</fullName>
    </recommendedName>
</protein>
<sequence length="394" mass="44578">MSNVITINPDIRETIIEAGGDDVIKCYQCGKCMASCPWNLLKKINYTTYRFCQRIKLGAIIESEDKEEIATDTIDVFRCVGCDSCRYECPRGVSLSDVLRAVRRILVDFGSYPAELKSVVTRLYNSGNPLGEPAEKRTDWATGLDIPQFNESLDYLYFPCCVPAYDTRAKNVAQSTAKILKKAGVSFGIIGKEEFCCAEAVRRVGAEKVFQTAVRNNTELFKKKGVKKVITTSPHCFLTFKKEYPEYYDKFDALHVTQLFAQLMKAKKIIPQKEVNKTVVYHDPCTLGRQMEVYEEPREVLKSIPGLKLVEVPMFNREFSVCCGGGAMGLWRDWPEDERLANFRLHQILKTGADVVAVACPYCLQMFEETIKSMGLELPVMDISEILYESLGNK</sequence>
<dbReference type="GO" id="GO:0016491">
    <property type="term" value="F:oxidoreductase activity"/>
    <property type="evidence" value="ECO:0007669"/>
    <property type="project" value="UniProtKB-ARBA"/>
</dbReference>
<feature type="domain" description="4Fe-4S ferredoxin-type" evidence="4">
    <location>
        <begin position="16"/>
        <end position="46"/>
    </location>
</feature>
<dbReference type="InterPro" id="IPR004017">
    <property type="entry name" value="Cys_rich_dom"/>
</dbReference>
<reference evidence="5 6" key="1">
    <citation type="journal article" date="2015" name="Microbiome">
        <title>Genomic resolution of linkages in carbon, nitrogen, and sulfur cycling among widespread estuary sediment bacteria.</title>
        <authorList>
            <person name="Baker B.J."/>
            <person name="Lazar C.S."/>
            <person name="Teske A.P."/>
            <person name="Dick G.J."/>
        </authorList>
    </citation>
    <scope>NUCLEOTIDE SEQUENCE [LARGE SCALE GENOMIC DNA]</scope>
    <source>
        <strain evidence="5">DG_78</strain>
    </source>
</reference>
<dbReference type="Pfam" id="PF02754">
    <property type="entry name" value="CCG"/>
    <property type="match status" value="2"/>
</dbReference>